<feature type="compositionally biased region" description="Polar residues" evidence="1">
    <location>
        <begin position="94"/>
        <end position="103"/>
    </location>
</feature>
<proteinExistence type="predicted"/>
<dbReference type="OrthoDB" id="2386201at2759"/>
<dbReference type="Pfam" id="PF09462">
    <property type="entry name" value="Mus7"/>
    <property type="match status" value="1"/>
</dbReference>
<dbReference type="GO" id="GO:0016887">
    <property type="term" value="F:ATP hydrolysis activity"/>
    <property type="evidence" value="ECO:0007669"/>
    <property type="project" value="InterPro"/>
</dbReference>
<dbReference type="InterPro" id="IPR027417">
    <property type="entry name" value="P-loop_NTPase"/>
</dbReference>
<organism evidence="3 4">
    <name type="scientific">Hymenoscyphus albidus</name>
    <dbReference type="NCBI Taxonomy" id="595503"/>
    <lineage>
        <taxon>Eukaryota</taxon>
        <taxon>Fungi</taxon>
        <taxon>Dikarya</taxon>
        <taxon>Ascomycota</taxon>
        <taxon>Pezizomycotina</taxon>
        <taxon>Leotiomycetes</taxon>
        <taxon>Helotiales</taxon>
        <taxon>Helotiaceae</taxon>
        <taxon>Hymenoscyphus</taxon>
    </lineage>
</organism>
<feature type="compositionally biased region" description="Basic and acidic residues" evidence="1">
    <location>
        <begin position="277"/>
        <end position="290"/>
    </location>
</feature>
<dbReference type="GO" id="GO:0005634">
    <property type="term" value="C:nucleus"/>
    <property type="evidence" value="ECO:0007669"/>
    <property type="project" value="InterPro"/>
</dbReference>
<feature type="compositionally biased region" description="Polar residues" evidence="1">
    <location>
        <begin position="307"/>
        <end position="319"/>
    </location>
</feature>
<feature type="region of interest" description="Disordered" evidence="1">
    <location>
        <begin position="2285"/>
        <end position="2373"/>
    </location>
</feature>
<dbReference type="InterPro" id="IPR056027">
    <property type="entry name" value="DUF7608"/>
</dbReference>
<evidence type="ECO:0000256" key="1">
    <source>
        <dbReference type="SAM" id="MobiDB-lite"/>
    </source>
</evidence>
<evidence type="ECO:0000313" key="3">
    <source>
        <dbReference type="EMBL" id="CAG8975237.1"/>
    </source>
</evidence>
<evidence type="ECO:0000313" key="4">
    <source>
        <dbReference type="Proteomes" id="UP000701801"/>
    </source>
</evidence>
<protein>
    <recommendedName>
        <fullName evidence="2">AAA+ ATPase domain-containing protein</fullName>
    </recommendedName>
</protein>
<dbReference type="SUPFAM" id="SSF52540">
    <property type="entry name" value="P-loop containing nucleoside triphosphate hydrolases"/>
    <property type="match status" value="1"/>
</dbReference>
<dbReference type="Proteomes" id="UP000701801">
    <property type="component" value="Unassembled WGS sequence"/>
</dbReference>
<dbReference type="Pfam" id="PF00004">
    <property type="entry name" value="AAA"/>
    <property type="match status" value="1"/>
</dbReference>
<feature type="compositionally biased region" description="Polar residues" evidence="1">
    <location>
        <begin position="229"/>
        <end position="242"/>
    </location>
</feature>
<dbReference type="PANTHER" id="PTHR28122:SF1">
    <property type="entry name" value="E3 UBIQUITIN-PROTEIN LIGASE SUBSTRATE RECEPTOR MMS22"/>
    <property type="match status" value="1"/>
</dbReference>
<comment type="caution">
    <text evidence="3">The sequence shown here is derived from an EMBL/GenBank/DDBJ whole genome shotgun (WGS) entry which is preliminary data.</text>
</comment>
<feature type="region of interest" description="Disordered" evidence="1">
    <location>
        <begin position="2425"/>
        <end position="2462"/>
    </location>
</feature>
<name>A0A9N9LLK4_9HELO</name>
<sequence length="3263" mass="364194">MASWKLIGVVPDSEDEDDLDLETQNNASDANVHENEPNDNLDFGENGEGGVVAGINGTQLDLDEVPANANEPNEYDNHEEKKEKGREETRGIYENSNDDNTCTRPLIPSGNCEIGGEDGGGLSEDELAITPKLQPARKQPAALDNGGAPASSPSQPMIFRVPSLEDDKIPLPVGFQTMSQLSGDIPGKNTPAEDEISTSYVRISTPHSSPLSSPPGSQGSKSRTEDTQRSLMSIDLQNGSESLSDRAARQAAMEELVNSRRSFRQRNPIQLHPYMLEQEKYRQTLKDRGVRPMRITQTQEEKESNSRDSSSPAPESQNMEVDAGASEPMDFDWDPPSSPPERVIPEKPNRAVREASHLPTDSTVDDGSIATDDEFPDVNELLLKSKATLNTIECRRRLKKYSVKHRTKSNLVRPTHAYHNDSSIFDIPVSPPVTSPLLGNNSRNAISRSMSLSSAKEVAPNSSGLEHHFRVPAGIQTPVTSAIKPPSKSIPVSLDLDEDDPFASDHDTSSTAESSSEESIEMIRKVSKKIRGVLPASHLRLNHDSKRPEISSAIQRHNIDAASTTPQMRRGVAIPRASAITTRRNSESLEITVLSDDSDGESDTYLGGFVAEDDAPTALDMLFNDRQGFAEEENSIDRMLPTKRRKARSLSGQLRKKRRTGLETLSRIGMDQNTRQPKITEHLGGVPQWQRKQGKSKSLSVFGTKSKSQSKRTRTVAPRLSILDAVDYNATNKQPPQFLRIAARTARSRKGQGRHSPTKKFIKMSNRDDTLEAQKVLQDWRNGRIQPKHREHQRSNSNDLARRALHSIVVNKQTKLPPPTKKINQGTPTTSARGSQAPRRLFVTKPRQTSFGGFVTPGEPVPISGNPQAQPNSPKKARLHQSRPRSNISNIRPAQLESSDAERHTQDSGSFFKTSKRSLDVIFRDLRRRHGAQANPQLGRYLANESIRPTIETNGKGSPTILTEKAPLPVSRRKKNQPTRVDVNAAKYRQPSEPIILERFPKQIMTDKNDKLQGLGKFGTRYPIHFDILPLNTAVYFHESSFIGSGRLSEVINGVRIPNCTDGVRNSFILDGKTFRWDQWNENVSSEIGVCFDWMIEQACSLQPSLSNVDPVSVITFISGYIQHHVVFRLPHDQVNFLSRMSEIFADISSRLDGIDAKTACEQWIEISNRCTVVVYQLLQMARKMPEGETLSYDFEDLLKRIARTAVRLLIADGLDNIRRLYDDLQYLSFREMGLKNKQFAIQGWVVLIKVLDSSRISRGTFWDIVNLELSEPGIHEASDVPTFENWWYSMFTLLPLFGFDELGIVKADLRKHSSDNWSLLQKLLKRIFELYKLNSHQPPGFNDYCRANLARCHYLMVEWGWWKCSGLIGTVFDFFADQKLANLRNEEVYDSPRFLRQLDAEPSLDLQTEDLCFHILLKIVGFALKRMGQLGDVKSVRNLVTRLLPNHNREFPKEESIHHRELASLRNHHDLLCTLYWAAPTQQRPSPVLIRDLVVADRSHKEACLINLRAWGNLTRVVVSEPVNIPAYQPFIKWQNALCTALAKQYLGTEVEIRTQAESASEAEKATMIIAINKKSTMETLRVIVKVMGHTVNAAKSAQMATLAFNPAVLCALCSQEICEDNVFPEGLISDSVAVICQYLAQIDNLEPIVPPVDRSGIDGEGESQESDMMSFILGRWEMIHRLQPEIVPWLRTIITKGLQESSKMSSQLLSNAIICWARLITKMTEGIMRMKEFVTTGASSIFQYRHSSRKAMAYWPVLIGELVEHKHLDELSMPGFDIGAQWLLSITMPSSIIALSFGAVDMLTARLRSKGHYLLTGNPSFASGSIAGTLSAGSRMPDNHTLFKSAVDIMRTTLLKQSNVDLIFDNVSLKEAHTKFASILKQVMESMKTQLESMTSGSKEHSEYLEFVQRIASIIRSYASDIQPLMDFFMQSSIHYWPEDTDPNIYAAGVVSYSLRLAKNPSITSPQLLHYLYNGWRKDIVQGRIKQHMNHVKNGMKHWEFTEFMLLESIPAALHVGFRWAGGWAVCATYLPLLSNQLVNILQEESENAHVASEHLINLLNDIINELSVLQRRVVDESITLANHLYIAHTVFQFWFSIALPIKVFTSSLPDASKSVDDIESSMMKILSRACRIQDCEPIEILEIPVARQTMRGAQFDRFVSVLTQDLSEHWEVANNGYEVEIGSIRAREASKTRVDLRYLLGECLTLKQLLGRSLMVMPFLRDVPGLEVPVEKMNGPMSLFLGANSCWMQTTALRVIRTSNRLVLRRPCRIVAGIRNRHPHQPLLSSRAFHPSPTSLRAPEDPAVSAASDSAKSRPEVAEITPEDAVVEGDGTNVETDTAKTVDDAEVEDSNPQVKSRNGRTGTVRRGRSKVQEGLPPVVLPDWFWEKNVRCVGEPPLRGPLAVYGMASASASELRDILENSEKTGKENAGGKDIQTDSTSSTEPETASQGAKVKEDTTDLSSRFKDQFDDILMCDLVPTKDARYTMHVDVYREIFATLKTGLRLRPPKNPAIPSINKPVTLLQCPKDGGSYYLDSAVETIAAKLNADLISLDVHDISQIVGSHFEDNPAWSQSAHAMLAYETHKYAGKLEELEQDIAETPEEDEEDPKPVPVKTLTKRVSNFLSRMKLPFDRPTRIPGFSLLLEPPQNSQLTESDQWGGLKLSTIFNTLIDAPSSKRASAESGSVSDSKSSSGTIILVRDYKSLSATPRGSELLARLRTAIHTRWKEGHDIVCVGTNSTCETSMEENGPALSKVDIQKLQSDIVEGEKRTIFVPPDRRDQQDEIFELDEKARIRNINVRHIENMIESLLEGTPELSPVIDVEKNLDILTIESTGLEEAVWTYARVHRVATTVLGLVDSPTVIDGEIFSKALNLLAWSDEAKFAWGAEELKAEDDDAADMIREGEQSSSTKSKDTTKEKLKQIRKNCKSHEKKLLGGVILPSELHTTFNDIRAPKETIEALKTLTSLSLIRPEAFSYGVLATDKIPGLLLYGPPGTGKTLLAKAVAKESGATMLEISGAEVNDMYVGEGEKNVKAVFTLAKKLSPCVVFIDEADAIFSARGDAKPRSSSHRELVNQFLREWDGMNDLGALIMICTNRPFDLDEAVLRRVPRRLLVDLPVEKDREAILKIHLKDEVLDESVSLSELAKDTPFYSGSDLKNVSVAAAMACIREENEEAAKQTGTEPYVFPPVRTLKKAHFVKALEEISASVSEDMSTLSAIRKFDEKYGDRKGRRKKASALGFGGTTIPEKDSESARVRKLVV</sequence>
<feature type="compositionally biased region" description="Polar residues" evidence="1">
    <location>
        <begin position="884"/>
        <end position="898"/>
    </location>
</feature>
<feature type="region of interest" description="Disordered" evidence="1">
    <location>
        <begin position="479"/>
        <end position="520"/>
    </location>
</feature>
<dbReference type="EMBL" id="CAJVRM010000129">
    <property type="protein sequence ID" value="CAG8975237.1"/>
    <property type="molecule type" value="Genomic_DNA"/>
</dbReference>
<feature type="compositionally biased region" description="Basic and acidic residues" evidence="1">
    <location>
        <begin position="343"/>
        <end position="356"/>
    </location>
</feature>
<dbReference type="GO" id="GO:0035361">
    <property type="term" value="C:Cul8-RING ubiquitin ligase complex"/>
    <property type="evidence" value="ECO:0007669"/>
    <property type="project" value="TreeGrafter"/>
</dbReference>
<feature type="compositionally biased region" description="Polar residues" evidence="1">
    <location>
        <begin position="2439"/>
        <end position="2452"/>
    </location>
</feature>
<feature type="region of interest" description="Disordered" evidence="1">
    <location>
        <begin position="177"/>
        <end position="370"/>
    </location>
</feature>
<dbReference type="PANTHER" id="PTHR28122">
    <property type="entry name" value="E3 UBIQUITIN-PROTEIN LIGASE SUBSTRATE RECEPTOR MMS22"/>
    <property type="match status" value="1"/>
</dbReference>
<feature type="region of interest" description="Disordered" evidence="1">
    <location>
        <begin position="691"/>
        <end position="714"/>
    </location>
</feature>
<feature type="region of interest" description="Disordered" evidence="1">
    <location>
        <begin position="814"/>
        <end position="912"/>
    </location>
</feature>
<feature type="region of interest" description="Disordered" evidence="1">
    <location>
        <begin position="1"/>
        <end position="158"/>
    </location>
</feature>
<accession>A0A9N9LLK4</accession>
<dbReference type="Pfam" id="PF24581">
    <property type="entry name" value="DUF7608"/>
    <property type="match status" value="1"/>
</dbReference>
<keyword evidence="4" id="KW-1185">Reference proteome</keyword>
<dbReference type="Gene3D" id="1.10.8.60">
    <property type="match status" value="1"/>
</dbReference>
<dbReference type="InterPro" id="IPR041569">
    <property type="entry name" value="AAA_lid_3"/>
</dbReference>
<dbReference type="GO" id="GO:0005524">
    <property type="term" value="F:ATP binding"/>
    <property type="evidence" value="ECO:0007669"/>
    <property type="project" value="InterPro"/>
</dbReference>
<evidence type="ECO:0000259" key="2">
    <source>
        <dbReference type="SMART" id="SM00382"/>
    </source>
</evidence>
<feature type="compositionally biased region" description="Basic and acidic residues" evidence="1">
    <location>
        <begin position="75"/>
        <end position="91"/>
    </location>
</feature>
<dbReference type="InterPro" id="IPR003593">
    <property type="entry name" value="AAA+_ATPase"/>
</dbReference>
<dbReference type="InterPro" id="IPR019021">
    <property type="entry name" value="Mms22"/>
</dbReference>
<dbReference type="Gene3D" id="3.40.50.300">
    <property type="entry name" value="P-loop containing nucleotide triphosphate hydrolases"/>
    <property type="match status" value="1"/>
</dbReference>
<dbReference type="GO" id="GO:0031297">
    <property type="term" value="P:replication fork processing"/>
    <property type="evidence" value="ECO:0007669"/>
    <property type="project" value="InterPro"/>
</dbReference>
<dbReference type="Pfam" id="PF17862">
    <property type="entry name" value="AAA_lid_3"/>
    <property type="match status" value="1"/>
</dbReference>
<feature type="compositionally biased region" description="Polar residues" evidence="1">
    <location>
        <begin position="696"/>
        <end position="707"/>
    </location>
</feature>
<feature type="compositionally biased region" description="Acidic residues" evidence="1">
    <location>
        <begin position="12"/>
        <end position="21"/>
    </location>
</feature>
<feature type="compositionally biased region" description="Low complexity" evidence="1">
    <location>
        <begin position="204"/>
        <end position="221"/>
    </location>
</feature>
<reference evidence="3" key="1">
    <citation type="submission" date="2021-07" db="EMBL/GenBank/DDBJ databases">
        <authorList>
            <person name="Durling M."/>
        </authorList>
    </citation>
    <scope>NUCLEOTIDE SEQUENCE</scope>
</reference>
<dbReference type="SMART" id="SM00382">
    <property type="entry name" value="AAA"/>
    <property type="match status" value="1"/>
</dbReference>
<feature type="compositionally biased region" description="Polar residues" evidence="1">
    <location>
        <begin position="822"/>
        <end position="834"/>
    </location>
</feature>
<dbReference type="InterPro" id="IPR003959">
    <property type="entry name" value="ATPase_AAA_core"/>
</dbReference>
<dbReference type="GO" id="GO:0000724">
    <property type="term" value="P:double-strand break repair via homologous recombination"/>
    <property type="evidence" value="ECO:0007669"/>
    <property type="project" value="TreeGrafter"/>
</dbReference>
<gene>
    <name evidence="3" type="ORF">HYALB_00011937</name>
</gene>
<feature type="domain" description="AAA+ ATPase" evidence="2">
    <location>
        <begin position="2986"/>
        <end position="3122"/>
    </location>
</feature>